<keyword evidence="3" id="KW-1185">Reference proteome</keyword>
<evidence type="ECO:0000256" key="1">
    <source>
        <dbReference type="SAM" id="Phobius"/>
    </source>
</evidence>
<evidence type="ECO:0000313" key="3">
    <source>
        <dbReference type="Proteomes" id="UP000319908"/>
    </source>
</evidence>
<dbReference type="AlphaFoldDB" id="A0A5C6BV34"/>
<keyword evidence="1" id="KW-0472">Membrane</keyword>
<dbReference type="EMBL" id="SJPU01000002">
    <property type="protein sequence ID" value="TWU15076.1"/>
    <property type="molecule type" value="Genomic_DNA"/>
</dbReference>
<keyword evidence="1" id="KW-1133">Transmembrane helix</keyword>
<proteinExistence type="predicted"/>
<organism evidence="2 3">
    <name type="scientific">Allorhodopirellula heiligendammensis</name>
    <dbReference type="NCBI Taxonomy" id="2714739"/>
    <lineage>
        <taxon>Bacteria</taxon>
        <taxon>Pseudomonadati</taxon>
        <taxon>Planctomycetota</taxon>
        <taxon>Planctomycetia</taxon>
        <taxon>Pirellulales</taxon>
        <taxon>Pirellulaceae</taxon>
        <taxon>Allorhodopirellula</taxon>
    </lineage>
</organism>
<dbReference type="Proteomes" id="UP000319908">
    <property type="component" value="Unassembled WGS sequence"/>
</dbReference>
<feature type="transmembrane region" description="Helical" evidence="1">
    <location>
        <begin position="431"/>
        <end position="455"/>
    </location>
</feature>
<keyword evidence="1" id="KW-0812">Transmembrane</keyword>
<feature type="transmembrane region" description="Helical" evidence="1">
    <location>
        <begin position="273"/>
        <end position="291"/>
    </location>
</feature>
<dbReference type="InterPro" id="IPR005240">
    <property type="entry name" value="DUF389"/>
</dbReference>
<dbReference type="PANTHER" id="PTHR20992">
    <property type="entry name" value="AT15442P-RELATED"/>
    <property type="match status" value="1"/>
</dbReference>
<feature type="transmembrane region" description="Helical" evidence="1">
    <location>
        <begin position="331"/>
        <end position="351"/>
    </location>
</feature>
<protein>
    <recommendedName>
        <fullName evidence="4">Integral membrane protein</fullName>
    </recommendedName>
</protein>
<gene>
    <name evidence="2" type="ORF">Poly21_22680</name>
</gene>
<evidence type="ECO:0000313" key="2">
    <source>
        <dbReference type="EMBL" id="TWU15076.1"/>
    </source>
</evidence>
<accession>A0A5C6BV34</accession>
<comment type="caution">
    <text evidence="2">The sequence shown here is derived from an EMBL/GenBank/DDBJ whole genome shotgun (WGS) entry which is preliminary data.</text>
</comment>
<dbReference type="PANTHER" id="PTHR20992:SF9">
    <property type="entry name" value="AT15442P-RELATED"/>
    <property type="match status" value="1"/>
</dbReference>
<feature type="transmembrane region" description="Helical" evidence="1">
    <location>
        <begin position="297"/>
        <end position="319"/>
    </location>
</feature>
<dbReference type="Pfam" id="PF04087">
    <property type="entry name" value="DUF389"/>
    <property type="match status" value="1"/>
</dbReference>
<reference evidence="2 3" key="1">
    <citation type="journal article" date="2020" name="Antonie Van Leeuwenhoek">
        <title>Rhodopirellula heiligendammensis sp. nov., Rhodopirellula pilleata sp. nov., and Rhodopirellula solitaria sp. nov. isolated from natural or artificial marine surfaces in Northern Germany and California, USA, and emended description of the genus Rhodopirellula.</title>
        <authorList>
            <person name="Kallscheuer N."/>
            <person name="Wiegand S."/>
            <person name="Jogler M."/>
            <person name="Boedeker C."/>
            <person name="Peeters S.H."/>
            <person name="Rast P."/>
            <person name="Heuer A."/>
            <person name="Jetten M.S.M."/>
            <person name="Rohde M."/>
            <person name="Jogler C."/>
        </authorList>
    </citation>
    <scope>NUCLEOTIDE SEQUENCE [LARGE SCALE GENOMIC DNA]</scope>
    <source>
        <strain evidence="2 3">Poly21</strain>
    </source>
</reference>
<feature type="transmembrane region" description="Helical" evidence="1">
    <location>
        <begin position="484"/>
        <end position="501"/>
    </location>
</feature>
<sequence length="507" mass="54980">MRQFNGLQLNFETTELNVTLLVGSQRQLADGLPWLHRFASVLNCVPNAVVLGVEHRALARQVESAMQQGNESVTVDRVAADVDAVVAKMDTTKCRLLVMVDDVDDDRLQAAVFERCGVETVWLSVKAPPPEREDHIFSLDDPLHAMTTTVSRRLLGISPMLQLDHDWLQQDGGPPDADVEQALRLEQQRCDEGDLIWIPFPESPSHQSQYGVARALLHQSSKASIALVHAKQGWDRSLLTQVRYWASHVAEPMDRDARLELAQSLSEGSQPNWEFLGLISAAAMLAAFGLLQNSAAVIIGAMLIAPLMTPIMGAGLSLAQGNRPLFQTSCLTIGIGFAGGFFSSFLFGLLVRAVQTPVVTAEMWSRCNPSPLDFCVGLVGGMAASYARTRSHLSSALAGAAIAAALVPPIATAGLQAAFGVWEVTDHGWPVFGPLLLVSVNVLTIMIGTSFVLYARGLRVVSSASGRTEGGVAKVKDNKWATRTTVLLLTVVLMVFVWMLHLERLFL</sequence>
<feature type="transmembrane region" description="Helical" evidence="1">
    <location>
        <begin position="396"/>
        <end position="419"/>
    </location>
</feature>
<evidence type="ECO:0008006" key="4">
    <source>
        <dbReference type="Google" id="ProtNLM"/>
    </source>
</evidence>
<name>A0A5C6BV34_9BACT</name>